<name>A0ABP4LLC3_9ACTN</name>
<dbReference type="RefSeq" id="WP_344504399.1">
    <property type="nucleotide sequence ID" value="NZ_BAAAQD010000009.1"/>
</dbReference>
<keyword evidence="2" id="KW-1185">Reference proteome</keyword>
<organism evidence="1 2">
    <name type="scientific">Dactylosporangium maewongense</name>
    <dbReference type="NCBI Taxonomy" id="634393"/>
    <lineage>
        <taxon>Bacteria</taxon>
        <taxon>Bacillati</taxon>
        <taxon>Actinomycetota</taxon>
        <taxon>Actinomycetes</taxon>
        <taxon>Micromonosporales</taxon>
        <taxon>Micromonosporaceae</taxon>
        <taxon>Dactylosporangium</taxon>
    </lineage>
</organism>
<reference evidence="2" key="1">
    <citation type="journal article" date="2019" name="Int. J. Syst. Evol. Microbiol.">
        <title>The Global Catalogue of Microorganisms (GCM) 10K type strain sequencing project: providing services to taxonomists for standard genome sequencing and annotation.</title>
        <authorList>
            <consortium name="The Broad Institute Genomics Platform"/>
            <consortium name="The Broad Institute Genome Sequencing Center for Infectious Disease"/>
            <person name="Wu L."/>
            <person name="Ma J."/>
        </authorList>
    </citation>
    <scope>NUCLEOTIDE SEQUENCE [LARGE SCALE GENOMIC DNA]</scope>
    <source>
        <strain evidence="2">JCM 15933</strain>
    </source>
</reference>
<dbReference type="InterPro" id="IPR018757">
    <property type="entry name" value="DUF2316"/>
</dbReference>
<evidence type="ECO:0000313" key="1">
    <source>
        <dbReference type="EMBL" id="GAA1526467.1"/>
    </source>
</evidence>
<sequence length="97" mass="10657">MSLNLAEKAQTAAELQANQRLTGRTPDALAADLGFTTAYLDDLLHLRPAIDPADVWLLRDHLEREVLTHGGTPVPYTVLTEPARAAATTWFNLRPLP</sequence>
<comment type="caution">
    <text evidence="1">The sequence shown here is derived from an EMBL/GenBank/DDBJ whole genome shotgun (WGS) entry which is preliminary data.</text>
</comment>
<proteinExistence type="predicted"/>
<dbReference type="Proteomes" id="UP001501470">
    <property type="component" value="Unassembled WGS sequence"/>
</dbReference>
<accession>A0ABP4LLC3</accession>
<evidence type="ECO:0000313" key="2">
    <source>
        <dbReference type="Proteomes" id="UP001501470"/>
    </source>
</evidence>
<protein>
    <submittedName>
        <fullName evidence="1">DUF2316 family protein</fullName>
    </submittedName>
</protein>
<dbReference type="Pfam" id="PF10078">
    <property type="entry name" value="DUF2316"/>
    <property type="match status" value="1"/>
</dbReference>
<dbReference type="EMBL" id="BAAAQD010000009">
    <property type="protein sequence ID" value="GAA1526467.1"/>
    <property type="molecule type" value="Genomic_DNA"/>
</dbReference>
<gene>
    <name evidence="1" type="ORF">GCM10009827_049080</name>
</gene>